<dbReference type="Proteomes" id="UP001138921">
    <property type="component" value="Unassembled WGS sequence"/>
</dbReference>
<dbReference type="PROSITE" id="PS51819">
    <property type="entry name" value="VOC"/>
    <property type="match status" value="1"/>
</dbReference>
<dbReference type="InterPro" id="IPR004360">
    <property type="entry name" value="Glyas_Fos-R_dOase_dom"/>
</dbReference>
<evidence type="ECO:0000313" key="2">
    <source>
        <dbReference type="EMBL" id="MBT1157161.1"/>
    </source>
</evidence>
<dbReference type="Pfam" id="PF00903">
    <property type="entry name" value="Glyoxalase"/>
    <property type="match status" value="1"/>
</dbReference>
<organism evidence="2 3">
    <name type="scientific">Aminobacter anthyllidis</name>
    <dbReference type="NCBI Taxonomy" id="1035067"/>
    <lineage>
        <taxon>Bacteria</taxon>
        <taxon>Pseudomonadati</taxon>
        <taxon>Pseudomonadota</taxon>
        <taxon>Alphaproteobacteria</taxon>
        <taxon>Hyphomicrobiales</taxon>
        <taxon>Phyllobacteriaceae</taxon>
        <taxon>Aminobacter</taxon>
    </lineage>
</organism>
<proteinExistence type="predicted"/>
<name>A0A9X1AC34_9HYPH</name>
<comment type="caution">
    <text evidence="2">The sequence shown here is derived from an EMBL/GenBank/DDBJ whole genome shotgun (WGS) entry which is preliminary data.</text>
</comment>
<protein>
    <submittedName>
        <fullName evidence="2">VOC family protein</fullName>
    </submittedName>
</protein>
<dbReference type="PANTHER" id="PTHR46142">
    <property type="match status" value="1"/>
</dbReference>
<dbReference type="PANTHER" id="PTHR46142:SF3">
    <property type="entry name" value="F18B13.24 PROTEIN"/>
    <property type="match status" value="1"/>
</dbReference>
<feature type="domain" description="VOC" evidence="1">
    <location>
        <begin position="4"/>
        <end position="131"/>
    </location>
</feature>
<sequence length="134" mass="15218">MKLKLNHVAVMADDSHELARFYREVVGLEPMHTPGAKSIDPNSYKWLRIDDKEIHIVQRDDSLAPRLALEIDPLKAHFAFEVDSVESIKEITERLTKAGVKWMDWSPHGIPGKHQVFMVDPGGNLVEFQLGSYA</sequence>
<reference evidence="2" key="2">
    <citation type="submission" date="2021-03" db="EMBL/GenBank/DDBJ databases">
        <authorList>
            <person name="Artuso I."/>
            <person name="Turrini P."/>
            <person name="Pirolo M."/>
            <person name="Lugli G.A."/>
            <person name="Ventura M."/>
            <person name="Visca P."/>
        </authorList>
    </citation>
    <scope>NUCLEOTIDE SEQUENCE</scope>
    <source>
        <strain evidence="2">LMG 26462</strain>
    </source>
</reference>
<keyword evidence="3" id="KW-1185">Reference proteome</keyword>
<dbReference type="SUPFAM" id="SSF54593">
    <property type="entry name" value="Glyoxalase/Bleomycin resistance protein/Dihydroxybiphenyl dioxygenase"/>
    <property type="match status" value="1"/>
</dbReference>
<dbReference type="RefSeq" id="WP_214391095.1">
    <property type="nucleotide sequence ID" value="NZ_JAFLWW010000004.1"/>
</dbReference>
<dbReference type="InterPro" id="IPR037523">
    <property type="entry name" value="VOC_core"/>
</dbReference>
<dbReference type="EMBL" id="JAFLWW010000004">
    <property type="protein sequence ID" value="MBT1157161.1"/>
    <property type="molecule type" value="Genomic_DNA"/>
</dbReference>
<evidence type="ECO:0000259" key="1">
    <source>
        <dbReference type="PROSITE" id="PS51819"/>
    </source>
</evidence>
<dbReference type="AlphaFoldDB" id="A0A9X1AC34"/>
<evidence type="ECO:0000313" key="3">
    <source>
        <dbReference type="Proteomes" id="UP001138921"/>
    </source>
</evidence>
<accession>A0A9X1AC34</accession>
<reference evidence="2" key="1">
    <citation type="journal article" date="2021" name="Microorganisms">
        <title>Phylogenomic Reconstruction and Metabolic Potential of the Genus Aminobacter.</title>
        <authorList>
            <person name="Artuso I."/>
            <person name="Turrini P."/>
            <person name="Pirolo M."/>
            <person name="Lugli G.A."/>
            <person name="Ventura M."/>
            <person name="Visca P."/>
        </authorList>
    </citation>
    <scope>NUCLEOTIDE SEQUENCE</scope>
    <source>
        <strain evidence="2">LMG 26462</strain>
    </source>
</reference>
<dbReference type="Gene3D" id="3.10.180.10">
    <property type="entry name" value="2,3-Dihydroxybiphenyl 1,2-Dioxygenase, domain 1"/>
    <property type="match status" value="1"/>
</dbReference>
<dbReference type="InterPro" id="IPR029068">
    <property type="entry name" value="Glyas_Bleomycin-R_OHBP_Dase"/>
</dbReference>
<gene>
    <name evidence="2" type="ORF">J1C56_16315</name>
</gene>